<dbReference type="GO" id="GO:0032259">
    <property type="term" value="P:methylation"/>
    <property type="evidence" value="ECO:0007669"/>
    <property type="project" value="UniProtKB-KW"/>
</dbReference>
<proteinExistence type="predicted"/>
<dbReference type="InterPro" id="IPR029063">
    <property type="entry name" value="SAM-dependent_MTases_sf"/>
</dbReference>
<evidence type="ECO:0000313" key="2">
    <source>
        <dbReference type="Proteomes" id="UP000033866"/>
    </source>
</evidence>
<sequence>MISTEDRLKNETPHFAKPVLSAGTGNLVELFAGSRSIGKVGDELGINVFSVDWQNFQGINLAIDIAEMKTSDVPFIPDVVWASPDCTTYSIAACSTHRTNSIEPKSEYAKKCDQVNLHFIGLIKQWLKVNPDMVFFIENPRGMLRHMEWMQEFKRYTVWYCQYGDDRAKPTDIWTNSKNWIPRPECHNYKYDKQGNVINKHCHHESARRGAKTGTQGKNGHYERSKIPDQLCFEVLKSCTDAS</sequence>
<keyword evidence="1" id="KW-0489">Methyltransferase</keyword>
<dbReference type="Proteomes" id="UP000033866">
    <property type="component" value="Unassembled WGS sequence"/>
</dbReference>
<dbReference type="EMBL" id="LBPV01000047">
    <property type="protein sequence ID" value="KKP64364.1"/>
    <property type="molecule type" value="Genomic_DNA"/>
</dbReference>
<gene>
    <name evidence="1" type="ORF">UR61_C0047G0006</name>
</gene>
<evidence type="ECO:0000313" key="1">
    <source>
        <dbReference type="EMBL" id="KKP64364.1"/>
    </source>
</evidence>
<dbReference type="AlphaFoldDB" id="A0A0G0B4X6"/>
<reference evidence="1 2" key="1">
    <citation type="journal article" date="2015" name="Nature">
        <title>rRNA introns, odd ribosomes, and small enigmatic genomes across a large radiation of phyla.</title>
        <authorList>
            <person name="Brown C.T."/>
            <person name="Hug L.A."/>
            <person name="Thomas B.C."/>
            <person name="Sharon I."/>
            <person name="Castelle C.J."/>
            <person name="Singh A."/>
            <person name="Wilkins M.J."/>
            <person name="Williams K.H."/>
            <person name="Banfield J.F."/>
        </authorList>
    </citation>
    <scope>NUCLEOTIDE SEQUENCE [LARGE SCALE GENOMIC DNA]</scope>
</reference>
<protein>
    <submittedName>
        <fullName evidence="1">Site-specific DNA methylase</fullName>
    </submittedName>
</protein>
<dbReference type="Gene3D" id="3.40.50.150">
    <property type="entry name" value="Vaccinia Virus protein VP39"/>
    <property type="match status" value="1"/>
</dbReference>
<comment type="caution">
    <text evidence="1">The sequence shown here is derived from an EMBL/GenBank/DDBJ whole genome shotgun (WGS) entry which is preliminary data.</text>
</comment>
<dbReference type="SUPFAM" id="SSF53335">
    <property type="entry name" value="S-adenosyl-L-methionine-dependent methyltransferases"/>
    <property type="match status" value="1"/>
</dbReference>
<keyword evidence="1" id="KW-0808">Transferase</keyword>
<dbReference type="GO" id="GO:0008168">
    <property type="term" value="F:methyltransferase activity"/>
    <property type="evidence" value="ECO:0007669"/>
    <property type="project" value="UniProtKB-KW"/>
</dbReference>
<name>A0A0G0B4X6_9BACT</name>
<accession>A0A0G0B4X6</accession>
<organism evidence="1 2">
    <name type="scientific">candidate division WS6 bacterium GW2011_GWE1_34_7</name>
    <dbReference type="NCBI Taxonomy" id="1619093"/>
    <lineage>
        <taxon>Bacteria</taxon>
        <taxon>Candidatus Dojkabacteria</taxon>
    </lineage>
</organism>